<keyword evidence="1" id="KW-0732">Signal</keyword>
<feature type="signal peptide" evidence="1">
    <location>
        <begin position="1"/>
        <end position="24"/>
    </location>
</feature>
<protein>
    <submittedName>
        <fullName evidence="2">Uncharacterized protein</fullName>
    </submittedName>
</protein>
<organism evidence="2 3">
    <name type="scientific">OM182 bacterium MED-G28</name>
    <dbReference type="NCBI Taxonomy" id="1986256"/>
    <lineage>
        <taxon>Bacteria</taxon>
        <taxon>Pseudomonadati</taxon>
        <taxon>Pseudomonadota</taxon>
        <taxon>Gammaproteobacteria</taxon>
        <taxon>OMG group</taxon>
        <taxon>OM182 clade</taxon>
    </lineage>
</organism>
<gene>
    <name evidence="2" type="ORF">CNF02_06255</name>
</gene>
<dbReference type="AlphaFoldDB" id="A0A2A5WBN8"/>
<proteinExistence type="predicted"/>
<sequence length="293" mass="32556">MKINLAVKLIGTSLLMLSVLISCSQESSTPSMNISSDVARVAAVPAESGPPDLSGIWQVMNSASWNLEGHAASKMPVTTILGALGGIPAGMSVVEGTTIPYLPDALEQREKNRADWNNLDPVAKCYIPGVPRVTYMPWPFQILQTDSEIFIAYEFGSQSRSIFMDRPGTEAPLPSWMGYSLGHWDGDSLVVNVTKQVPDTWLDASGNYHGPNLVVEERYTLVDTNHIQYEVTIDDPDVYSRPWKISMPLYRRIEENARLLEYKCVEFGEDLLYDHLRKDYDGPKALDGSLRGN</sequence>
<reference evidence="2 3" key="1">
    <citation type="submission" date="2017-08" db="EMBL/GenBank/DDBJ databases">
        <title>Fine stratification of microbial communities through a metagenomic profile of the photic zone.</title>
        <authorList>
            <person name="Haro-Moreno J.M."/>
            <person name="Lopez-Perez M."/>
            <person name="De La Torre J."/>
            <person name="Picazo A."/>
            <person name="Camacho A."/>
            <person name="Rodriguez-Valera F."/>
        </authorList>
    </citation>
    <scope>NUCLEOTIDE SEQUENCE [LARGE SCALE GENOMIC DNA]</scope>
    <source>
        <strain evidence="2">MED-G28</strain>
    </source>
</reference>
<evidence type="ECO:0000313" key="3">
    <source>
        <dbReference type="Proteomes" id="UP000219329"/>
    </source>
</evidence>
<name>A0A2A5WBN8_9GAMM</name>
<dbReference type="PROSITE" id="PS51257">
    <property type="entry name" value="PROKAR_LIPOPROTEIN"/>
    <property type="match status" value="1"/>
</dbReference>
<feature type="chain" id="PRO_5013377566" evidence="1">
    <location>
        <begin position="25"/>
        <end position="293"/>
    </location>
</feature>
<accession>A0A2A5WBN8</accession>
<comment type="caution">
    <text evidence="2">The sequence shown here is derived from an EMBL/GenBank/DDBJ whole genome shotgun (WGS) entry which is preliminary data.</text>
</comment>
<dbReference type="EMBL" id="NTJZ01000005">
    <property type="protein sequence ID" value="PDH33955.1"/>
    <property type="molecule type" value="Genomic_DNA"/>
</dbReference>
<evidence type="ECO:0000256" key="1">
    <source>
        <dbReference type="SAM" id="SignalP"/>
    </source>
</evidence>
<evidence type="ECO:0000313" key="2">
    <source>
        <dbReference type="EMBL" id="PDH33955.1"/>
    </source>
</evidence>
<dbReference type="Proteomes" id="UP000219329">
    <property type="component" value="Unassembled WGS sequence"/>
</dbReference>